<evidence type="ECO:0000313" key="2">
    <source>
        <dbReference type="RefSeq" id="XP_016443980.1"/>
    </source>
</evidence>
<dbReference type="Gene3D" id="1.10.287.950">
    <property type="entry name" value="Methyl-accepting chemotaxis protein"/>
    <property type="match status" value="1"/>
</dbReference>
<dbReference type="RefSeq" id="XP_016443980.1">
    <property type="nucleotide sequence ID" value="XM_016588494.1"/>
</dbReference>
<dbReference type="KEGG" id="nta:107769288"/>
<evidence type="ECO:0000313" key="1">
    <source>
        <dbReference type="Proteomes" id="UP000790787"/>
    </source>
</evidence>
<dbReference type="SUPFAM" id="SSF58104">
    <property type="entry name" value="Methyl-accepting chemotaxis protein (MCP) signaling domain"/>
    <property type="match status" value="1"/>
</dbReference>
<name>A0A1S3XVS9_TOBAC</name>
<proteinExistence type="predicted"/>
<protein>
    <submittedName>
        <fullName evidence="2">Uncharacterized protein LOC107769288</fullName>
    </submittedName>
</protein>
<reference evidence="1" key="1">
    <citation type="journal article" date="2014" name="Nat. Commun.">
        <title>The tobacco genome sequence and its comparison with those of tomato and potato.</title>
        <authorList>
            <person name="Sierro N."/>
            <person name="Battey J.N."/>
            <person name="Ouadi S."/>
            <person name="Bakaher N."/>
            <person name="Bovet L."/>
            <person name="Willig A."/>
            <person name="Goepfert S."/>
            <person name="Peitsch M.C."/>
            <person name="Ivanov N.V."/>
        </authorList>
    </citation>
    <scope>NUCLEOTIDE SEQUENCE [LARGE SCALE GENOMIC DNA]</scope>
</reference>
<dbReference type="PANTHER" id="PTHR33735">
    <property type="entry name" value="EXPRESSED PROTEIN"/>
    <property type="match status" value="1"/>
</dbReference>
<keyword evidence="1" id="KW-1185">Reference proteome</keyword>
<reference evidence="2" key="2">
    <citation type="submission" date="2025-08" db="UniProtKB">
        <authorList>
            <consortium name="RefSeq"/>
        </authorList>
    </citation>
    <scope>IDENTIFICATION</scope>
    <source>
        <tissue evidence="2">Leaf</tissue>
    </source>
</reference>
<sequence>MSTKITYSNPIYNLTYNQNISQKSHFPYSRSVLCRKSHLKKINKLLNFVNSNGKNGILTVKCNSANSTGSDAPPPGKSPFFGWKWLLGFLLPLILPSFRNKVSPLQLLKNNVLQAVETVENMSEIVEEVAEKVDKITEEIEEKLPGDSKLKESLDSIENLAEGAVKYANEAQDIIQKIKDMDKVMDTLINTNNANQVEKVSQELSDKKN</sequence>
<accession>A0A1S3XVS9</accession>
<organism evidence="1 2">
    <name type="scientific">Nicotiana tabacum</name>
    <name type="common">Common tobacco</name>
    <dbReference type="NCBI Taxonomy" id="4097"/>
    <lineage>
        <taxon>Eukaryota</taxon>
        <taxon>Viridiplantae</taxon>
        <taxon>Streptophyta</taxon>
        <taxon>Embryophyta</taxon>
        <taxon>Tracheophyta</taxon>
        <taxon>Spermatophyta</taxon>
        <taxon>Magnoliopsida</taxon>
        <taxon>eudicotyledons</taxon>
        <taxon>Gunneridae</taxon>
        <taxon>Pentapetalae</taxon>
        <taxon>asterids</taxon>
        <taxon>lamiids</taxon>
        <taxon>Solanales</taxon>
        <taxon>Solanaceae</taxon>
        <taxon>Nicotianoideae</taxon>
        <taxon>Nicotianeae</taxon>
        <taxon>Nicotiana</taxon>
    </lineage>
</organism>
<dbReference type="PANTHER" id="PTHR33735:SF23">
    <property type="entry name" value="PTERIN-BINDING DOMAIN-CONTAINING PROTEIN"/>
    <property type="match status" value="1"/>
</dbReference>
<dbReference type="GeneID" id="107769288"/>
<dbReference type="Proteomes" id="UP000790787">
    <property type="component" value="Chromosome 11"/>
</dbReference>
<dbReference type="OrthoDB" id="1223488at2759"/>
<dbReference type="STRING" id="4097.A0A1S3XVS9"/>
<gene>
    <name evidence="2" type="primary">LOC107769288</name>
</gene>
<dbReference type="OMA" id="NWIVWIL"/>
<dbReference type="AlphaFoldDB" id="A0A1S3XVS9"/>
<dbReference type="PaxDb" id="4097-A0A1S3XVS9"/>
<dbReference type="RefSeq" id="XP_016443980.1">
    <property type="nucleotide sequence ID" value="XM_016588494.2"/>
</dbReference>